<dbReference type="HOGENOM" id="CLU_983894_0_0_1"/>
<name>A0A0C3PEQ3_PHLG1</name>
<evidence type="ECO:0000313" key="1">
    <source>
        <dbReference type="EMBL" id="KIP03963.1"/>
    </source>
</evidence>
<accession>A0A0C3PEQ3</accession>
<gene>
    <name evidence="1" type="ORF">PHLGIDRAFT_15521</name>
</gene>
<evidence type="ECO:0000313" key="2">
    <source>
        <dbReference type="Proteomes" id="UP000053257"/>
    </source>
</evidence>
<dbReference type="Proteomes" id="UP000053257">
    <property type="component" value="Unassembled WGS sequence"/>
</dbReference>
<dbReference type="OrthoDB" id="2799693at2759"/>
<reference evidence="1 2" key="1">
    <citation type="journal article" date="2014" name="PLoS Genet.">
        <title>Analysis of the Phlebiopsis gigantea genome, transcriptome and secretome provides insight into its pioneer colonization strategies of wood.</title>
        <authorList>
            <person name="Hori C."/>
            <person name="Ishida T."/>
            <person name="Igarashi K."/>
            <person name="Samejima M."/>
            <person name="Suzuki H."/>
            <person name="Master E."/>
            <person name="Ferreira P."/>
            <person name="Ruiz-Duenas F.J."/>
            <person name="Held B."/>
            <person name="Canessa P."/>
            <person name="Larrondo L.F."/>
            <person name="Schmoll M."/>
            <person name="Druzhinina I.S."/>
            <person name="Kubicek C.P."/>
            <person name="Gaskell J.A."/>
            <person name="Kersten P."/>
            <person name="St John F."/>
            <person name="Glasner J."/>
            <person name="Sabat G."/>
            <person name="Splinter BonDurant S."/>
            <person name="Syed K."/>
            <person name="Yadav J."/>
            <person name="Mgbeahuruike A.C."/>
            <person name="Kovalchuk A."/>
            <person name="Asiegbu F.O."/>
            <person name="Lackner G."/>
            <person name="Hoffmeister D."/>
            <person name="Rencoret J."/>
            <person name="Gutierrez A."/>
            <person name="Sun H."/>
            <person name="Lindquist E."/>
            <person name="Barry K."/>
            <person name="Riley R."/>
            <person name="Grigoriev I.V."/>
            <person name="Henrissat B."/>
            <person name="Kues U."/>
            <person name="Berka R.M."/>
            <person name="Martinez A.T."/>
            <person name="Covert S.F."/>
            <person name="Blanchette R.A."/>
            <person name="Cullen D."/>
        </authorList>
    </citation>
    <scope>NUCLEOTIDE SEQUENCE [LARGE SCALE GENOMIC DNA]</scope>
    <source>
        <strain evidence="1 2">11061_1 CR5-6</strain>
    </source>
</reference>
<keyword evidence="2" id="KW-1185">Reference proteome</keyword>
<organism evidence="1 2">
    <name type="scientific">Phlebiopsis gigantea (strain 11061_1 CR5-6)</name>
    <name type="common">White-rot fungus</name>
    <name type="synonym">Peniophora gigantea</name>
    <dbReference type="NCBI Taxonomy" id="745531"/>
    <lineage>
        <taxon>Eukaryota</taxon>
        <taxon>Fungi</taxon>
        <taxon>Dikarya</taxon>
        <taxon>Basidiomycota</taxon>
        <taxon>Agaricomycotina</taxon>
        <taxon>Agaricomycetes</taxon>
        <taxon>Polyporales</taxon>
        <taxon>Phanerochaetaceae</taxon>
        <taxon>Phlebiopsis</taxon>
    </lineage>
</organism>
<proteinExistence type="predicted"/>
<sequence length="283" mass="30903">MPRLPRLEIPENPTTSYEDAVFGEGAMLPQAFGEEDDDADYDVWLFWPSTSPYFLLPEDSGDHDLHEARVATCLLRSYMISPTMYSQQSESSDGLCSASAQLPCRVASATNAIQPMSPTFTFAPDYVFPEHDTTSGMSLAGYSRLFTAGLGFKSRQITQRLDTLHVLVYITLAALRAFEEPLLRLELDADDFEANSRSSDDALGSGALAHHVEASLRVEAVYAVKLSATEGSQAALGSARASGADRELSRGEGLSIQARRKQNTQKPTTHCTGLRIKECLVVE</sequence>
<dbReference type="EMBL" id="KN840592">
    <property type="protein sequence ID" value="KIP03963.1"/>
    <property type="molecule type" value="Genomic_DNA"/>
</dbReference>
<protein>
    <submittedName>
        <fullName evidence="1">Uncharacterized protein</fullName>
    </submittedName>
</protein>
<dbReference type="AlphaFoldDB" id="A0A0C3PEQ3"/>